<comment type="caution">
    <text evidence="2">The sequence shown here is derived from an EMBL/GenBank/DDBJ whole genome shotgun (WGS) entry which is preliminary data.</text>
</comment>
<dbReference type="GO" id="GO:0003676">
    <property type="term" value="F:nucleic acid binding"/>
    <property type="evidence" value="ECO:0007669"/>
    <property type="project" value="InterPro"/>
</dbReference>
<feature type="non-terminal residue" evidence="2">
    <location>
        <position position="1"/>
    </location>
</feature>
<organism evidence="2">
    <name type="scientific">marine sediment metagenome</name>
    <dbReference type="NCBI Taxonomy" id="412755"/>
    <lineage>
        <taxon>unclassified sequences</taxon>
        <taxon>metagenomes</taxon>
        <taxon>ecological metagenomes</taxon>
    </lineage>
</organism>
<name>X1PMG0_9ZZZZ</name>
<dbReference type="InterPro" id="IPR051319">
    <property type="entry name" value="Oligoribo/pAp-PDE_c-di-AMP_PDE"/>
</dbReference>
<protein>
    <recommendedName>
        <fullName evidence="1">DHHA1 domain-containing protein</fullName>
    </recommendedName>
</protein>
<dbReference type="PANTHER" id="PTHR47618:SF1">
    <property type="entry name" value="BIFUNCTIONAL OLIGORIBONUCLEASE AND PAP PHOSPHATASE NRNA"/>
    <property type="match status" value="1"/>
</dbReference>
<dbReference type="EMBL" id="BARV01034108">
    <property type="protein sequence ID" value="GAI57013.1"/>
    <property type="molecule type" value="Genomic_DNA"/>
</dbReference>
<dbReference type="Pfam" id="PF02272">
    <property type="entry name" value="DHHA1"/>
    <property type="match status" value="1"/>
</dbReference>
<dbReference type="SUPFAM" id="SSF64182">
    <property type="entry name" value="DHH phosphoesterases"/>
    <property type="match status" value="1"/>
</dbReference>
<feature type="domain" description="DHHA1" evidence="1">
    <location>
        <begin position="2"/>
        <end position="54"/>
    </location>
</feature>
<proteinExistence type="predicted"/>
<dbReference type="InterPro" id="IPR038763">
    <property type="entry name" value="DHH_sf"/>
</dbReference>
<dbReference type="Gene3D" id="3.10.310.30">
    <property type="match status" value="1"/>
</dbReference>
<dbReference type="PANTHER" id="PTHR47618">
    <property type="entry name" value="BIFUNCTIONAL OLIGORIBONUCLEASE AND PAP PHOSPHATASE NRNA"/>
    <property type="match status" value="1"/>
</dbReference>
<evidence type="ECO:0000313" key="2">
    <source>
        <dbReference type="EMBL" id="GAI57013.1"/>
    </source>
</evidence>
<gene>
    <name evidence="2" type="ORF">S06H3_53495</name>
</gene>
<sequence length="63" mass="6701">LEDGRIKCSLRSSCGVDVRKIAQKFGGGGHTMAAGVHLPGPLKNAKQLIFAHLAEQFARIDGK</sequence>
<accession>X1PMG0</accession>
<evidence type="ECO:0000259" key="1">
    <source>
        <dbReference type="Pfam" id="PF02272"/>
    </source>
</evidence>
<dbReference type="AlphaFoldDB" id="X1PMG0"/>
<dbReference type="InterPro" id="IPR003156">
    <property type="entry name" value="DHHA1_dom"/>
</dbReference>
<reference evidence="2" key="1">
    <citation type="journal article" date="2014" name="Front. Microbiol.">
        <title>High frequency of phylogenetically diverse reductive dehalogenase-homologous genes in deep subseafloor sedimentary metagenomes.</title>
        <authorList>
            <person name="Kawai M."/>
            <person name="Futagami T."/>
            <person name="Toyoda A."/>
            <person name="Takaki Y."/>
            <person name="Nishi S."/>
            <person name="Hori S."/>
            <person name="Arai W."/>
            <person name="Tsubouchi T."/>
            <person name="Morono Y."/>
            <person name="Uchiyama I."/>
            <person name="Ito T."/>
            <person name="Fujiyama A."/>
            <person name="Inagaki F."/>
            <person name="Takami H."/>
        </authorList>
    </citation>
    <scope>NUCLEOTIDE SEQUENCE</scope>
    <source>
        <strain evidence="2">Expedition CK06-06</strain>
    </source>
</reference>